<name>A0A1P8EFR6_9GAMM</name>
<proteinExistence type="predicted"/>
<dbReference type="AlphaFoldDB" id="A0A1P8EFR6"/>
<protein>
    <submittedName>
        <fullName evidence="1">Uncharacterized protein</fullName>
    </submittedName>
</protein>
<dbReference type="EMBL" id="CP016896">
    <property type="protein sequence ID" value="APV35038.1"/>
    <property type="molecule type" value="Genomic_DNA"/>
</dbReference>
<dbReference type="KEGG" id="asol:BEN76_02965"/>
<sequence>MNMTNLTEVQNEDNREFLIGDVVVTIDPFFGSDLYTIKEIYKNHLGIHFALFEEGGFWRVSGIRHATVAELNANRRLSDAEMALGEVP</sequence>
<evidence type="ECO:0000313" key="1">
    <source>
        <dbReference type="EMBL" id="APV35038.1"/>
    </source>
</evidence>
<gene>
    <name evidence="1" type="ORF">BEN76_02965</name>
</gene>
<evidence type="ECO:0000313" key="2">
    <source>
        <dbReference type="Proteomes" id="UP000185674"/>
    </source>
</evidence>
<reference evidence="1 2" key="1">
    <citation type="submission" date="2016-08" db="EMBL/GenBank/DDBJ databases">
        <title>Complete genome sequence of Acinetobacter baylyi strain GFJ2.</title>
        <authorList>
            <person name="Tabata M."/>
            <person name="Kuboki S."/>
            <person name="Gibu N."/>
            <person name="Kinouchi Y."/>
            <person name="Vangnai A."/>
            <person name="Kasai D."/>
            <person name="Fukuda M."/>
        </authorList>
    </citation>
    <scope>NUCLEOTIDE SEQUENCE [LARGE SCALE GENOMIC DNA]</scope>
    <source>
        <strain evidence="1 2">GFJ2</strain>
    </source>
</reference>
<accession>A0A1P8EFR6</accession>
<dbReference type="Proteomes" id="UP000185674">
    <property type="component" value="Chromosome"/>
</dbReference>
<organism evidence="1 2">
    <name type="scientific">Acinetobacter soli</name>
    <dbReference type="NCBI Taxonomy" id="487316"/>
    <lineage>
        <taxon>Bacteria</taxon>
        <taxon>Pseudomonadati</taxon>
        <taxon>Pseudomonadota</taxon>
        <taxon>Gammaproteobacteria</taxon>
        <taxon>Moraxellales</taxon>
        <taxon>Moraxellaceae</taxon>
        <taxon>Acinetobacter</taxon>
    </lineage>
</organism>
<dbReference type="STRING" id="487316.BEN76_02965"/>